<organism evidence="1 2">
    <name type="scientific">Parasphingopyxis marina</name>
    <dbReference type="NCBI Taxonomy" id="2761622"/>
    <lineage>
        <taxon>Bacteria</taxon>
        <taxon>Pseudomonadati</taxon>
        <taxon>Pseudomonadota</taxon>
        <taxon>Alphaproteobacteria</taxon>
        <taxon>Sphingomonadales</taxon>
        <taxon>Sphingomonadaceae</taxon>
        <taxon>Parasphingopyxis</taxon>
    </lineage>
</organism>
<dbReference type="AlphaFoldDB" id="A0A842HXJ8"/>
<evidence type="ECO:0000313" key="1">
    <source>
        <dbReference type="EMBL" id="MBC2776234.1"/>
    </source>
</evidence>
<evidence type="ECO:0000313" key="2">
    <source>
        <dbReference type="Proteomes" id="UP000564378"/>
    </source>
</evidence>
<dbReference type="Proteomes" id="UP000564378">
    <property type="component" value="Unassembled WGS sequence"/>
</dbReference>
<accession>A0A842HXJ8</accession>
<reference evidence="1 2" key="1">
    <citation type="submission" date="2020-08" db="EMBL/GenBank/DDBJ databases">
        <title>Draft genome sequence of Parasphingopyxis sp. GrpM-11.</title>
        <authorList>
            <person name="Oh J."/>
            <person name="Roh D.-H."/>
        </authorList>
    </citation>
    <scope>NUCLEOTIDE SEQUENCE [LARGE SCALE GENOMIC DNA]</scope>
    <source>
        <strain evidence="1 2">GrpM-11</strain>
    </source>
</reference>
<protein>
    <submittedName>
        <fullName evidence="1">Uncharacterized protein</fullName>
    </submittedName>
</protein>
<proteinExistence type="predicted"/>
<dbReference type="RefSeq" id="WP_185799536.1">
    <property type="nucleotide sequence ID" value="NZ_JACJVJ010000001.1"/>
</dbReference>
<keyword evidence="2" id="KW-1185">Reference proteome</keyword>
<name>A0A842HXJ8_9SPHN</name>
<comment type="caution">
    <text evidence="1">The sequence shown here is derived from an EMBL/GenBank/DDBJ whole genome shotgun (WGS) entry which is preliminary data.</text>
</comment>
<dbReference type="EMBL" id="JACJVJ010000001">
    <property type="protein sequence ID" value="MBC2776234.1"/>
    <property type="molecule type" value="Genomic_DNA"/>
</dbReference>
<gene>
    <name evidence="1" type="ORF">H6P80_01240</name>
</gene>
<sequence>MKSSTLPSFALSIGVIWIIAFAPKAAATTFFEQAFVCPIGGEEFTAAVVGSNTTFGSRPDGRPYSPLPVYPITECPGNGFLIFQDEWTDEELAILEAAVETREYQQMRAEETPYYRLWWLAGQVDAPAHILARHLMVASWETDGNIARKTRYQQAFADAVASLDRTAETGNWFWLSLRAANARRELGQFEAAETEFAAVEQSLPAISEEREREYTVEFLTVQRQLIAEGNAASEPVTLVPAMSAIFRCVLAGNDLTESEVQACQSDDVQEAIAGYTARTSDGARLSGVEAIRHVAARNQNNH</sequence>